<dbReference type="PANTHER" id="PTHR42855">
    <property type="entry name" value="ABC TRANSPORTER ATP-BINDING SUBUNIT"/>
    <property type="match status" value="1"/>
</dbReference>
<feature type="region of interest" description="Disordered" evidence="12">
    <location>
        <begin position="535"/>
        <end position="558"/>
    </location>
</feature>
<comment type="function">
    <text evidence="11">Probably plays a role in ribosome assembly or function. May be involved in resolution of branched DNA intermediates that result from template switching in postreplication gaps. Binds DNA and has ATPase activity.</text>
</comment>
<feature type="domain" description="ABC transporter" evidence="13">
    <location>
        <begin position="320"/>
        <end position="538"/>
    </location>
</feature>
<dbReference type="Gene3D" id="3.40.50.300">
    <property type="entry name" value="P-loop containing nucleotide triphosphate hydrolases"/>
    <property type="match status" value="2"/>
</dbReference>
<evidence type="ECO:0000256" key="2">
    <source>
        <dbReference type="ARBA" id="ARBA00022737"/>
    </source>
</evidence>
<sequence>MSLISLSGAWLSFSDAPLLDNTELHIERNERVCLVGRNGAGKSTLMKILSREVPLDDGQLIFEQDTIVARLQQDPPRDVTGSVFDFVAEGVEEQAQTLKAYHAISHLVEQDPSEKNLMEMGRLQEILDHQNLWHLEKRINEVIEELGLSADAELSALSGGWLRKAALGRALVCEPQVLLLDEPTNHLDIETIDWLETFLKTFQGSIIFISHDRSFIRNMATRIVDLDRGKLVSWPGNYDKYLEGKEEELRVQELQNAEFDRKLAQEEVWIRQGIKARRTRNEGRVRALKALRQERTERREVMGSAKIQVEEATRSGKIVFEMEDVTFSMQDKLLVRDFSAQVQRGDKIALIGPNGCGKTTLLKLMLGQLQPDSGKVHCGTRLEVAYFDQYRAVLDPDRTVMDNLAEGKQEVMVNGRSRHVLGYLQDFLFHPKRAMTPVKALSGGERNRLLLAKLFLNPSNLLILDEPTNDLDVETLELLEELIDSYQGTVLLVSHDRQFVDNSVTECWIFEGEGKISSYVGGYFDAQRQRTQTRSLRAEPVGAKPATAAPAAASTASTAKRAGGKLSYNLQRELETLPLEIEKREQEIAALQARMSTPEFFTQSHDKTQAVLAAMTAAEQALEQAFARWEELEALKNNTAN</sequence>
<proteinExistence type="inferred from homology"/>
<dbReference type="InterPro" id="IPR043686">
    <property type="entry name" value="Uup"/>
</dbReference>
<dbReference type="GO" id="GO:0016887">
    <property type="term" value="F:ATP hydrolysis activity"/>
    <property type="evidence" value="ECO:0007669"/>
    <property type="project" value="UniProtKB-UniRule"/>
</dbReference>
<dbReference type="InterPro" id="IPR027417">
    <property type="entry name" value="P-loop_NTPase"/>
</dbReference>
<dbReference type="InterPro" id="IPR017871">
    <property type="entry name" value="ABC_transporter-like_CS"/>
</dbReference>
<dbReference type="CDD" id="cd03221">
    <property type="entry name" value="ABCF_EF-3"/>
    <property type="match status" value="2"/>
</dbReference>
<comment type="caution">
    <text evidence="14">The sequence shown here is derived from an EMBL/GenBank/DDBJ whole genome shotgun (WGS) entry which is preliminary data.</text>
</comment>
<evidence type="ECO:0000313" key="14">
    <source>
        <dbReference type="EMBL" id="TCV98172.1"/>
    </source>
</evidence>
<dbReference type="FunFam" id="3.40.50.300:FF:000309">
    <property type="entry name" value="ABC transporter ATP-binding protein"/>
    <property type="match status" value="1"/>
</dbReference>
<dbReference type="HAMAP" id="MF_00848">
    <property type="entry name" value="Uup"/>
    <property type="match status" value="1"/>
</dbReference>
<feature type="binding site" evidence="11">
    <location>
        <begin position="352"/>
        <end position="359"/>
    </location>
    <ligand>
        <name>ATP</name>
        <dbReference type="ChEBI" id="CHEBI:30616"/>
        <label>2</label>
    </ligand>
</feature>
<evidence type="ECO:0000256" key="10">
    <source>
        <dbReference type="ARBA" id="ARBA00061478"/>
    </source>
</evidence>
<dbReference type="Proteomes" id="UP000295719">
    <property type="component" value="Unassembled WGS sequence"/>
</dbReference>
<keyword evidence="1 11" id="KW-0963">Cytoplasm</keyword>
<dbReference type="InterPro" id="IPR032524">
    <property type="entry name" value="ABC_tran_C"/>
</dbReference>
<reference evidence="14 15" key="1">
    <citation type="submission" date="2019-03" db="EMBL/GenBank/DDBJ databases">
        <title>Genomic Encyclopedia of Type Strains, Phase IV (KMG-IV): sequencing the most valuable type-strain genomes for metagenomic binning, comparative biology and taxonomic classification.</title>
        <authorList>
            <person name="Goeker M."/>
        </authorList>
    </citation>
    <scope>NUCLEOTIDE SEQUENCE [LARGE SCALE GENOMIC DNA]</scope>
    <source>
        <strain evidence="14 15">DSM 19580</strain>
    </source>
</reference>
<dbReference type="GO" id="GO:0043022">
    <property type="term" value="F:ribosome binding"/>
    <property type="evidence" value="ECO:0007669"/>
    <property type="project" value="UniProtKB-UniRule"/>
</dbReference>
<evidence type="ECO:0000313" key="15">
    <source>
        <dbReference type="Proteomes" id="UP000295719"/>
    </source>
</evidence>
<dbReference type="GO" id="GO:0005524">
    <property type="term" value="F:ATP binding"/>
    <property type="evidence" value="ECO:0007669"/>
    <property type="project" value="UniProtKB-UniRule"/>
</dbReference>
<accession>A0A4R3Z023</accession>
<dbReference type="PROSITE" id="PS00211">
    <property type="entry name" value="ABC_TRANSPORTER_1"/>
    <property type="match status" value="2"/>
</dbReference>
<comment type="subcellular location">
    <subcellularLocation>
        <location evidence="11">Cytoplasm</location>
    </subcellularLocation>
    <text evidence="11">Associates with ribosomes.</text>
</comment>
<evidence type="ECO:0000256" key="5">
    <source>
        <dbReference type="ARBA" id="ARBA00022801"/>
    </source>
</evidence>
<feature type="compositionally biased region" description="Low complexity" evidence="12">
    <location>
        <begin position="543"/>
        <end position="558"/>
    </location>
</feature>
<dbReference type="PANTHER" id="PTHR42855:SF1">
    <property type="entry name" value="ABC TRANSPORTER DOMAIN-CONTAINING PROTEIN"/>
    <property type="match status" value="1"/>
</dbReference>
<comment type="catalytic activity">
    <reaction evidence="9 11">
        <text>ATP + H2O = ADP + phosphate + H(+)</text>
        <dbReference type="Rhea" id="RHEA:13065"/>
        <dbReference type="ChEBI" id="CHEBI:15377"/>
        <dbReference type="ChEBI" id="CHEBI:15378"/>
        <dbReference type="ChEBI" id="CHEBI:30616"/>
        <dbReference type="ChEBI" id="CHEBI:43474"/>
        <dbReference type="ChEBI" id="CHEBI:456216"/>
    </reaction>
</comment>
<keyword evidence="5 11" id="KW-0378">Hydrolase</keyword>
<keyword evidence="2 11" id="KW-0677">Repeat</keyword>
<dbReference type="GO" id="GO:0006281">
    <property type="term" value="P:DNA repair"/>
    <property type="evidence" value="ECO:0007669"/>
    <property type="project" value="UniProtKB-KW"/>
</dbReference>
<evidence type="ECO:0000256" key="3">
    <source>
        <dbReference type="ARBA" id="ARBA00022741"/>
    </source>
</evidence>
<keyword evidence="8 11" id="KW-0234">DNA repair</keyword>
<dbReference type="SMART" id="SM00382">
    <property type="entry name" value="AAA"/>
    <property type="match status" value="2"/>
</dbReference>
<evidence type="ECO:0000256" key="4">
    <source>
        <dbReference type="ARBA" id="ARBA00022763"/>
    </source>
</evidence>
<evidence type="ECO:0000256" key="7">
    <source>
        <dbReference type="ARBA" id="ARBA00023125"/>
    </source>
</evidence>
<evidence type="ECO:0000256" key="12">
    <source>
        <dbReference type="SAM" id="MobiDB-lite"/>
    </source>
</evidence>
<dbReference type="AlphaFoldDB" id="A0A4R3Z023"/>
<dbReference type="InterPro" id="IPR032781">
    <property type="entry name" value="ABC_tran_Xtn"/>
</dbReference>
<dbReference type="PROSITE" id="PS50893">
    <property type="entry name" value="ABC_TRANSPORTER_2"/>
    <property type="match status" value="2"/>
</dbReference>
<dbReference type="EMBL" id="SMCR01000003">
    <property type="protein sequence ID" value="TCV98172.1"/>
    <property type="molecule type" value="Genomic_DNA"/>
</dbReference>
<evidence type="ECO:0000256" key="9">
    <source>
        <dbReference type="ARBA" id="ARBA00049360"/>
    </source>
</evidence>
<organism evidence="14 15">
    <name type="scientific">Biostraticola tofi</name>
    <dbReference type="NCBI Taxonomy" id="466109"/>
    <lineage>
        <taxon>Bacteria</taxon>
        <taxon>Pseudomonadati</taxon>
        <taxon>Pseudomonadota</taxon>
        <taxon>Gammaproteobacteria</taxon>
        <taxon>Enterobacterales</taxon>
        <taxon>Bruguierivoracaceae</taxon>
        <taxon>Biostraticola</taxon>
    </lineage>
</organism>
<dbReference type="Pfam" id="PF12848">
    <property type="entry name" value="ABC_tran_Xtn"/>
    <property type="match status" value="1"/>
</dbReference>
<evidence type="ECO:0000259" key="13">
    <source>
        <dbReference type="PROSITE" id="PS50893"/>
    </source>
</evidence>
<protein>
    <recommendedName>
        <fullName evidence="11">ATP-binding protein Uup</fullName>
        <ecNumber evidence="11">3.6.1.-</ecNumber>
    </recommendedName>
</protein>
<name>A0A4R3Z023_9GAMM</name>
<dbReference type="Pfam" id="PF00005">
    <property type="entry name" value="ABC_tran"/>
    <property type="match status" value="2"/>
</dbReference>
<feature type="domain" description="ABC transporter" evidence="13">
    <location>
        <begin position="1"/>
        <end position="254"/>
    </location>
</feature>
<dbReference type="Pfam" id="PF16326">
    <property type="entry name" value="ABC_tran_CTD"/>
    <property type="match status" value="1"/>
</dbReference>
<feature type="binding site" evidence="11">
    <location>
        <begin position="36"/>
        <end position="43"/>
    </location>
    <ligand>
        <name>ATP</name>
        <dbReference type="ChEBI" id="CHEBI:30616"/>
        <label>1</label>
    </ligand>
</feature>
<dbReference type="RefSeq" id="WP_131864927.1">
    <property type="nucleotide sequence ID" value="NZ_SMCR01000003.1"/>
</dbReference>
<evidence type="ECO:0000256" key="6">
    <source>
        <dbReference type="ARBA" id="ARBA00022840"/>
    </source>
</evidence>
<evidence type="ECO:0000256" key="8">
    <source>
        <dbReference type="ARBA" id="ARBA00023204"/>
    </source>
</evidence>
<dbReference type="OrthoDB" id="9762051at2"/>
<dbReference type="InterPro" id="IPR051309">
    <property type="entry name" value="ABCF_ATPase"/>
</dbReference>
<keyword evidence="4 11" id="KW-0227">DNA damage</keyword>
<keyword evidence="7 11" id="KW-0238">DNA-binding</keyword>
<dbReference type="Gene3D" id="1.10.287.380">
    <property type="entry name" value="Valyl-tRNA synthetase, C-terminal domain"/>
    <property type="match status" value="1"/>
</dbReference>
<dbReference type="InterPro" id="IPR037118">
    <property type="entry name" value="Val-tRNA_synth_C_sf"/>
</dbReference>
<evidence type="ECO:0000256" key="11">
    <source>
        <dbReference type="HAMAP-Rule" id="MF_00848"/>
    </source>
</evidence>
<dbReference type="InterPro" id="IPR003439">
    <property type="entry name" value="ABC_transporter-like_ATP-bd"/>
</dbReference>
<dbReference type="FunFam" id="3.40.50.300:FF:000011">
    <property type="entry name" value="Putative ABC transporter ATP-binding component"/>
    <property type="match status" value="1"/>
</dbReference>
<dbReference type="GO" id="GO:0005737">
    <property type="term" value="C:cytoplasm"/>
    <property type="evidence" value="ECO:0007669"/>
    <property type="project" value="UniProtKB-SubCell"/>
</dbReference>
<dbReference type="SUPFAM" id="SSF52540">
    <property type="entry name" value="P-loop containing nucleoside triphosphate hydrolases"/>
    <property type="match status" value="2"/>
</dbReference>
<dbReference type="GO" id="GO:0003677">
    <property type="term" value="F:DNA binding"/>
    <property type="evidence" value="ECO:0007669"/>
    <property type="project" value="UniProtKB-UniRule"/>
</dbReference>
<comment type="similarity">
    <text evidence="10 11">Belongs to the ABC transporter superfamily. ABCF family. Uup subfamily.</text>
</comment>
<keyword evidence="15" id="KW-1185">Reference proteome</keyword>
<dbReference type="NCBIfam" id="NF008358">
    <property type="entry name" value="PRK11147.1"/>
    <property type="match status" value="1"/>
</dbReference>
<evidence type="ECO:0000256" key="1">
    <source>
        <dbReference type="ARBA" id="ARBA00022490"/>
    </source>
</evidence>
<dbReference type="InterPro" id="IPR003593">
    <property type="entry name" value="AAA+_ATPase"/>
</dbReference>
<keyword evidence="6 11" id="KW-0067">ATP-binding</keyword>
<gene>
    <name evidence="11" type="primary">uup</name>
    <name evidence="14" type="ORF">EDC52_103258</name>
</gene>
<dbReference type="EC" id="3.6.1.-" evidence="11"/>
<keyword evidence="3 11" id="KW-0547">Nucleotide-binding</keyword>